<reference evidence="1 2" key="1">
    <citation type="submission" date="2007-06" db="EMBL/GenBank/DDBJ databases">
        <authorList>
            <person name="Green D."/>
            <person name="Ferriera S."/>
            <person name="Johnson J."/>
            <person name="Kravitz S."/>
            <person name="Beeson K."/>
            <person name="Sutton G."/>
            <person name="Rogers Y.-H."/>
            <person name="Friedman R."/>
            <person name="Frazier M."/>
            <person name="Venter J.C."/>
        </authorList>
    </citation>
    <scope>NUCLEOTIDE SEQUENCE [LARGE SCALE GENOMIC DNA]</scope>
    <source>
        <strain evidence="1 2">DG893</strain>
    </source>
</reference>
<dbReference type="STRING" id="443152.MDG893_19934"/>
<evidence type="ECO:0000313" key="1">
    <source>
        <dbReference type="EMBL" id="EDM47680.1"/>
    </source>
</evidence>
<proteinExistence type="predicted"/>
<evidence type="ECO:0000313" key="2">
    <source>
        <dbReference type="Proteomes" id="UP000005856"/>
    </source>
</evidence>
<dbReference type="AlphaFoldDB" id="A6F0U1"/>
<sequence length="48" mass="5528">MSFRLANAQKVLSSLLIEDIDDFARILDDRVDTIFNLYSLTISVNRPQ</sequence>
<organism evidence="1 2">
    <name type="scientific">Marinobacter algicola DG893</name>
    <dbReference type="NCBI Taxonomy" id="443152"/>
    <lineage>
        <taxon>Bacteria</taxon>
        <taxon>Pseudomonadati</taxon>
        <taxon>Pseudomonadota</taxon>
        <taxon>Gammaproteobacteria</taxon>
        <taxon>Pseudomonadales</taxon>
        <taxon>Marinobacteraceae</taxon>
        <taxon>Marinobacter</taxon>
    </lineage>
</organism>
<dbReference type="Proteomes" id="UP000005856">
    <property type="component" value="Unassembled WGS sequence"/>
</dbReference>
<accession>A6F0U1</accession>
<protein>
    <submittedName>
        <fullName evidence="1">Uncharacterized protein</fullName>
    </submittedName>
</protein>
<name>A6F0U1_9GAMM</name>
<comment type="caution">
    <text evidence="1">The sequence shown here is derived from an EMBL/GenBank/DDBJ whole genome shotgun (WGS) entry which is preliminary data.</text>
</comment>
<keyword evidence="2" id="KW-1185">Reference proteome</keyword>
<dbReference type="EMBL" id="ABCP01000014">
    <property type="protein sequence ID" value="EDM47680.1"/>
    <property type="molecule type" value="Genomic_DNA"/>
</dbReference>
<gene>
    <name evidence="1" type="ORF">MDG893_19934</name>
</gene>